<organism evidence="4">
    <name type="scientific">Aphanomyces stellatus</name>
    <dbReference type="NCBI Taxonomy" id="120398"/>
    <lineage>
        <taxon>Eukaryota</taxon>
        <taxon>Sar</taxon>
        <taxon>Stramenopiles</taxon>
        <taxon>Oomycota</taxon>
        <taxon>Saprolegniomycetes</taxon>
        <taxon>Saprolegniales</taxon>
        <taxon>Verrucalvaceae</taxon>
        <taxon>Aphanomyces</taxon>
    </lineage>
</organism>
<comment type="caution">
    <text evidence="4">The sequence shown here is derived from an EMBL/GenBank/DDBJ whole genome shotgun (WGS) entry which is preliminary data.</text>
</comment>
<reference evidence="4" key="1">
    <citation type="submission" date="2019-06" db="EMBL/GenBank/DDBJ databases">
        <title>Genomics analysis of Aphanomyces spp. identifies a new class of oomycete effector associated with host adaptation.</title>
        <authorList>
            <person name="Gaulin E."/>
        </authorList>
    </citation>
    <scope>NUCLEOTIDE SEQUENCE</scope>
    <source>
        <strain evidence="4">CBS 578.67</strain>
    </source>
</reference>
<name>A0A6A4XLT3_9STRA</name>
<dbReference type="InterPro" id="IPR001969">
    <property type="entry name" value="Aspartic_peptidase_AS"/>
</dbReference>
<dbReference type="SUPFAM" id="SSF50630">
    <property type="entry name" value="Acid proteases"/>
    <property type="match status" value="1"/>
</dbReference>
<protein>
    <recommendedName>
        <fullName evidence="3">Peptidase A2 domain-containing protein</fullName>
    </recommendedName>
</protein>
<dbReference type="PROSITE" id="PS50175">
    <property type="entry name" value="ASP_PROT_RETROV"/>
    <property type="match status" value="1"/>
</dbReference>
<evidence type="ECO:0000313" key="4">
    <source>
        <dbReference type="EMBL" id="KAF0683838.1"/>
    </source>
</evidence>
<dbReference type="InterPro" id="IPR032567">
    <property type="entry name" value="RTL1-rel"/>
</dbReference>
<dbReference type="PROSITE" id="PS00141">
    <property type="entry name" value="ASP_PROTEASE"/>
    <property type="match status" value="1"/>
</dbReference>
<dbReference type="InterPro" id="IPR005162">
    <property type="entry name" value="Retrotrans_gag_dom"/>
</dbReference>
<dbReference type="GO" id="GO:0004190">
    <property type="term" value="F:aspartic-type endopeptidase activity"/>
    <property type="evidence" value="ECO:0007669"/>
    <property type="project" value="InterPro"/>
</dbReference>
<gene>
    <name evidence="4" type="ORF">As57867_024062</name>
</gene>
<evidence type="ECO:0000259" key="3">
    <source>
        <dbReference type="PROSITE" id="PS50175"/>
    </source>
</evidence>
<proteinExistence type="predicted"/>
<dbReference type="Pfam" id="PF03732">
    <property type="entry name" value="Retrotrans_gag"/>
    <property type="match status" value="1"/>
</dbReference>
<accession>A0A6A4XLT3</accession>
<dbReference type="GO" id="GO:0006508">
    <property type="term" value="P:proteolysis"/>
    <property type="evidence" value="ECO:0007669"/>
    <property type="project" value="InterPro"/>
</dbReference>
<dbReference type="PANTHER" id="PTHR15503:SF22">
    <property type="entry name" value="TRANSPOSON TY3-I GAG POLYPROTEIN"/>
    <property type="match status" value="1"/>
</dbReference>
<dbReference type="PANTHER" id="PTHR15503">
    <property type="entry name" value="LDOC1 RELATED"/>
    <property type="match status" value="1"/>
</dbReference>
<feature type="non-terminal residue" evidence="4">
    <location>
        <position position="569"/>
    </location>
</feature>
<dbReference type="EMBL" id="VJMH01007361">
    <property type="protein sequence ID" value="KAF0683838.1"/>
    <property type="molecule type" value="Genomic_DNA"/>
</dbReference>
<evidence type="ECO:0000256" key="1">
    <source>
        <dbReference type="ARBA" id="ARBA00022801"/>
    </source>
</evidence>
<evidence type="ECO:0000256" key="2">
    <source>
        <dbReference type="SAM" id="MobiDB-lite"/>
    </source>
</evidence>
<dbReference type="Gene3D" id="2.40.70.10">
    <property type="entry name" value="Acid Proteases"/>
    <property type="match status" value="1"/>
</dbReference>
<dbReference type="AlphaFoldDB" id="A0A6A4XLT3"/>
<dbReference type="CDD" id="cd00303">
    <property type="entry name" value="retropepsin_like"/>
    <property type="match status" value="1"/>
</dbReference>
<dbReference type="InterPro" id="IPR001995">
    <property type="entry name" value="Peptidase_A2_cat"/>
</dbReference>
<feature type="region of interest" description="Disordered" evidence="2">
    <location>
        <begin position="19"/>
        <end position="45"/>
    </location>
</feature>
<dbReference type="InterPro" id="IPR021109">
    <property type="entry name" value="Peptidase_aspartic_dom_sf"/>
</dbReference>
<dbReference type="OrthoDB" id="122605at2759"/>
<sequence>MNEVRAEWEGELNRRLEEARAANTQLPGHDDSEVEDEEMDGNASTMQRIGDILEGQKDLMTMMVNRQSSGPTELRVEGINMPQYKGQVGENLDLFMWNVKVFFAAKNLDADAPGNQKRCMAMIVASLRGVAGSWYQDYVTRTGVPPSNLLQLETLLRAEFVPPDLQERLRDKLAGLSQKSCVSLEEYISRCREVMVQVRDMSELDKVMWFNRGLRSKTKIEVNYRRCTTVSQAMAVALEFERTHFGGEARDGYSHLTQPPKMAVVQKANSFNQRNGSVDPNFSTTWPNGMDYVSNCHSAKHESAKCSEPKRGSADRPKFYRGQRQAASCRQCAQVTQVNAVQLAEAGSEPMDDEVEVFSTYTTASVLSKPLVSSENELFVVDATINGSPVRLLLDSGADHNILRQGIGVNAIGSSSIAMQDFAGVTSLVVKCRELCETVCVGNDFVFPSTVFTEWKLNGKGYDGILGKPWFSEWNPLIDWRRHEIRSVNGLAVDSGGLVVPSTQRVSVCFRELKVGDTVQLLAKASEVDVNSAMPHDLVALLEEFADVFPDALPEALPPSRAVDFDVVM</sequence>
<feature type="domain" description="Peptidase A2" evidence="3">
    <location>
        <begin position="390"/>
        <end position="405"/>
    </location>
</feature>
<keyword evidence="1" id="KW-0378">Hydrolase</keyword>